<feature type="site" description="Histone H3K4me3 binding" evidence="13">
    <location>
        <position position="228"/>
    </location>
</feature>
<evidence type="ECO:0000256" key="16">
    <source>
        <dbReference type="RuleBase" id="RU361213"/>
    </source>
</evidence>
<evidence type="ECO:0000256" key="12">
    <source>
        <dbReference type="ARBA" id="ARBA00037044"/>
    </source>
</evidence>
<dbReference type="InterPro" id="IPR001965">
    <property type="entry name" value="Znf_PHD"/>
</dbReference>
<dbReference type="VEuPathDB" id="FungiDB:GVI51_H01793"/>
<dbReference type="InterPro" id="IPR019787">
    <property type="entry name" value="Znf_PHD-finger"/>
</dbReference>
<feature type="binding site" evidence="14">
    <location>
        <position position="218"/>
    </location>
    <ligand>
        <name>Zn(2+)</name>
        <dbReference type="ChEBI" id="CHEBI:29105"/>
        <label>1</label>
    </ligand>
</feature>
<dbReference type="GO" id="GO:0000786">
    <property type="term" value="C:nucleosome"/>
    <property type="evidence" value="ECO:0007669"/>
    <property type="project" value="EnsemblFungi"/>
</dbReference>
<keyword evidence="7 16" id="KW-0156">Chromatin regulator</keyword>
<evidence type="ECO:0000256" key="8">
    <source>
        <dbReference type="ARBA" id="ARBA00023204"/>
    </source>
</evidence>
<dbReference type="PANTHER" id="PTHR10333">
    <property type="entry name" value="INHIBITOR OF GROWTH PROTEIN"/>
    <property type="match status" value="1"/>
</dbReference>
<keyword evidence="4" id="KW-0227">DNA damage</keyword>
<feature type="binding site" evidence="14">
    <location>
        <position position="258"/>
    </location>
    <ligand>
        <name>Zn(2+)</name>
        <dbReference type="ChEBI" id="CHEBI:29105"/>
        <label>2</label>
    </ligand>
</feature>
<evidence type="ECO:0000256" key="14">
    <source>
        <dbReference type="PIRSR" id="PIRSR628651-51"/>
    </source>
</evidence>
<keyword evidence="10" id="KW-0469">Meiosis</keyword>
<sequence>MDPSLLLDQMLQDVSNLPAEFRYMLEEVGLEDKQCLELRKRYQQKEGILHKYIKQNGSLAANPKEDELLAEVEQSMAQVRELQEEKCQRANTILFLVSRHLNKLQQNIIMLEEDGLLAPAEDEMESGPDFSRESSVVGSTVSERKRKAASEDHPRRKKQSRSMSNTHREKSYNKGDDTADVKSPASTEREGTLDLQNYQEELFSSMNDNEKEDQNLYCFCQRVSFGEMVACDGPNCKYEWFHYECVNLTEPPKGTWYCPDCKQEMSKKLKKKKQ</sequence>
<dbReference type="VEuPathDB" id="FungiDB:GWK60_H01815"/>
<reference evidence="19 20" key="1">
    <citation type="submission" date="2015-10" db="EMBL/GenBank/DDBJ databases">
        <title>Draft genomes sequences of Candida glabrata isolates 1A, 1B, 2A, 2B, 3A and 3B.</title>
        <authorList>
            <person name="Haavelsrud O.E."/>
            <person name="Gaustad P."/>
        </authorList>
    </citation>
    <scope>NUCLEOTIDE SEQUENCE [LARGE SCALE GENOMIC DNA]</scope>
    <source>
        <strain evidence="19">910700640</strain>
    </source>
</reference>
<dbReference type="GO" id="GO:0006281">
    <property type="term" value="P:DNA repair"/>
    <property type="evidence" value="ECO:0007669"/>
    <property type="project" value="UniProtKB-KW"/>
</dbReference>
<dbReference type="GO" id="GO:0006355">
    <property type="term" value="P:regulation of DNA-templated transcription"/>
    <property type="evidence" value="ECO:0007669"/>
    <property type="project" value="TreeGrafter"/>
</dbReference>
<comment type="function">
    <text evidence="16">Component of an histone acetyltransferase complex.</text>
</comment>
<dbReference type="FunFam" id="3.30.40.10:FF:000436">
    <property type="entry name" value="Chromatin modification-related protein"/>
    <property type="match status" value="1"/>
</dbReference>
<dbReference type="PANTHER" id="PTHR10333:SF100">
    <property type="entry name" value="CHROMATIN MODIFICATION-RELATED PROTEIN YNG2"/>
    <property type="match status" value="1"/>
</dbReference>
<dbReference type="Gene3D" id="6.10.140.1740">
    <property type="match status" value="1"/>
</dbReference>
<evidence type="ECO:0000256" key="1">
    <source>
        <dbReference type="ARBA" id="ARBA00004123"/>
    </source>
</evidence>
<feature type="site" description="Histone H3K4me3 binding" evidence="13">
    <location>
        <position position="240"/>
    </location>
</feature>
<evidence type="ECO:0000256" key="7">
    <source>
        <dbReference type="ARBA" id="ARBA00022853"/>
    </source>
</evidence>
<dbReference type="InterPro" id="IPR013083">
    <property type="entry name" value="Znf_RING/FYVE/PHD"/>
</dbReference>
<comment type="caution">
    <text evidence="19">The sequence shown here is derived from an EMBL/GenBank/DDBJ whole genome shotgun (WGS) entry which is preliminary data.</text>
</comment>
<comment type="subunit">
    <text evidence="16">Component of an histone acetyltransferase complex. Interacts with H3K4me3 and to a lesser extent with H3K4me2.</text>
</comment>
<dbReference type="PROSITE" id="PS50016">
    <property type="entry name" value="ZF_PHD_2"/>
    <property type="match status" value="1"/>
</dbReference>
<dbReference type="CDD" id="cd16858">
    <property type="entry name" value="ING_ING3_Yng2p"/>
    <property type="match status" value="1"/>
</dbReference>
<organism evidence="19 20">
    <name type="scientific">Candida glabrata</name>
    <name type="common">Yeast</name>
    <name type="synonym">Torulopsis glabrata</name>
    <dbReference type="NCBI Taxonomy" id="5478"/>
    <lineage>
        <taxon>Eukaryota</taxon>
        <taxon>Fungi</taxon>
        <taxon>Dikarya</taxon>
        <taxon>Ascomycota</taxon>
        <taxon>Saccharomycotina</taxon>
        <taxon>Saccharomycetes</taxon>
        <taxon>Saccharomycetales</taxon>
        <taxon>Saccharomycetaceae</taxon>
        <taxon>Nakaseomyces</taxon>
    </lineage>
</organism>
<evidence type="ECO:0000256" key="4">
    <source>
        <dbReference type="ARBA" id="ARBA00022763"/>
    </source>
</evidence>
<dbReference type="GO" id="GO:0051321">
    <property type="term" value="P:meiotic cell cycle"/>
    <property type="evidence" value="ECO:0007669"/>
    <property type="project" value="UniProtKB-KW"/>
</dbReference>
<proteinExistence type="inferred from homology"/>
<evidence type="ECO:0000256" key="3">
    <source>
        <dbReference type="ARBA" id="ARBA00022723"/>
    </source>
</evidence>
<dbReference type="Gene3D" id="3.30.40.10">
    <property type="entry name" value="Zinc/RING finger domain, C3HC4 (zinc finger)"/>
    <property type="match status" value="1"/>
</dbReference>
<dbReference type="GO" id="GO:0005634">
    <property type="term" value="C:nucleus"/>
    <property type="evidence" value="ECO:0007669"/>
    <property type="project" value="UniProtKB-SubCell"/>
</dbReference>
<evidence type="ECO:0000256" key="10">
    <source>
        <dbReference type="ARBA" id="ARBA00023254"/>
    </source>
</evidence>
<dbReference type="CDD" id="cd15505">
    <property type="entry name" value="PHD_ING"/>
    <property type="match status" value="1"/>
</dbReference>
<dbReference type="EMBL" id="LLZZ01000149">
    <property type="protein sequence ID" value="KTA99007.1"/>
    <property type="molecule type" value="Genomic_DNA"/>
</dbReference>
<keyword evidence="8" id="KW-0234">DNA repair</keyword>
<dbReference type="PROSITE" id="PS01359">
    <property type="entry name" value="ZF_PHD_1"/>
    <property type="match status" value="1"/>
</dbReference>
<dbReference type="SMART" id="SM01408">
    <property type="entry name" value="ING"/>
    <property type="match status" value="1"/>
</dbReference>
<feature type="binding site" evidence="14">
    <location>
        <position position="261"/>
    </location>
    <ligand>
        <name>Zn(2+)</name>
        <dbReference type="ChEBI" id="CHEBI:29105"/>
        <label>2</label>
    </ligand>
</feature>
<keyword evidence="9 16" id="KW-0539">Nucleus</keyword>
<dbReference type="GO" id="GO:0004402">
    <property type="term" value="F:histone acetyltransferase activity"/>
    <property type="evidence" value="ECO:0007669"/>
    <property type="project" value="EnsemblFungi"/>
</dbReference>
<dbReference type="GO" id="GO:0005829">
    <property type="term" value="C:cytosol"/>
    <property type="evidence" value="ECO:0007669"/>
    <property type="project" value="EnsemblFungi"/>
</dbReference>
<dbReference type="InterPro" id="IPR024610">
    <property type="entry name" value="ING_N_histone-binding"/>
</dbReference>
<dbReference type="VEuPathDB" id="FungiDB:B1J91_H02035g"/>
<feature type="binding site" evidence="14">
    <location>
        <position position="231"/>
    </location>
    <ligand>
        <name>Zn(2+)</name>
        <dbReference type="ChEBI" id="CHEBI:29105"/>
        <label>2</label>
    </ligand>
</feature>
<keyword evidence="6 14" id="KW-0862">Zinc</keyword>
<dbReference type="InterPro" id="IPR011011">
    <property type="entry name" value="Znf_FYVE_PHD"/>
</dbReference>
<dbReference type="InterPro" id="IPR019786">
    <property type="entry name" value="Zinc_finger_PHD-type_CS"/>
</dbReference>
<dbReference type="Pfam" id="PF00628">
    <property type="entry name" value="PHD"/>
    <property type="match status" value="1"/>
</dbReference>
<evidence type="ECO:0000256" key="2">
    <source>
        <dbReference type="ARBA" id="ARBA00010210"/>
    </source>
</evidence>
<gene>
    <name evidence="19" type="ORF">AO440_001983</name>
</gene>
<keyword evidence="5 15" id="KW-0863">Zinc-finger</keyword>
<feature type="binding site" evidence="14">
    <location>
        <position position="220"/>
    </location>
    <ligand>
        <name>Zn(2+)</name>
        <dbReference type="ChEBI" id="CHEBI:29105"/>
        <label>1</label>
    </ligand>
</feature>
<feature type="region of interest" description="Disordered" evidence="17">
    <location>
        <begin position="121"/>
        <end position="194"/>
    </location>
</feature>
<feature type="binding site" evidence="14">
    <location>
        <position position="245"/>
    </location>
    <ligand>
        <name>Zn(2+)</name>
        <dbReference type="ChEBI" id="CHEBI:29105"/>
        <label>1</label>
    </ligand>
</feature>
<feature type="domain" description="PHD-type" evidence="18">
    <location>
        <begin position="215"/>
        <end position="264"/>
    </location>
</feature>
<dbReference type="InterPro" id="IPR028651">
    <property type="entry name" value="ING_fam"/>
</dbReference>
<evidence type="ECO:0000256" key="6">
    <source>
        <dbReference type="ARBA" id="ARBA00022833"/>
    </source>
</evidence>
<evidence type="ECO:0000256" key="13">
    <source>
        <dbReference type="PIRSR" id="PIRSR628651-50"/>
    </source>
</evidence>
<evidence type="ECO:0000256" key="11">
    <source>
        <dbReference type="ARBA" id="ARBA00023306"/>
    </source>
</evidence>
<feature type="binding site" evidence="14">
    <location>
        <position position="242"/>
    </location>
    <ligand>
        <name>Zn(2+)</name>
        <dbReference type="ChEBI" id="CHEBI:29105"/>
        <label>1</label>
    </ligand>
</feature>
<keyword evidence="3 14" id="KW-0479">Metal-binding</keyword>
<feature type="site" description="Histone H3K4me3 binding" evidence="13">
    <location>
        <position position="217"/>
    </location>
</feature>
<dbReference type="GO" id="GO:0140002">
    <property type="term" value="F:histone H3K4me3 reader activity"/>
    <property type="evidence" value="ECO:0007669"/>
    <property type="project" value="EnsemblFungi"/>
</dbReference>
<dbReference type="GO" id="GO:0035267">
    <property type="term" value="C:NuA4 histone acetyltransferase complex"/>
    <property type="evidence" value="ECO:0007669"/>
    <property type="project" value="EnsemblFungi"/>
</dbReference>
<dbReference type="VEuPathDB" id="FungiDB:CAGL0H02035g"/>
<evidence type="ECO:0000256" key="5">
    <source>
        <dbReference type="ARBA" id="ARBA00022771"/>
    </source>
</evidence>
<dbReference type="SMART" id="SM00249">
    <property type="entry name" value="PHD"/>
    <property type="match status" value="1"/>
</dbReference>
<evidence type="ECO:0000256" key="15">
    <source>
        <dbReference type="PROSITE-ProRule" id="PRU00146"/>
    </source>
</evidence>
<comment type="function">
    <text evidence="12">Component of the NuA4 histone acetyltransferase complex which is involved in transcriptional activation of selected genes principally by acetylation of nucleosomal histone H4 and H2A. The NuA4 complex is also involved in DNA repair. Involved in cell cycle progression and meiosis.</text>
</comment>
<evidence type="ECO:0000313" key="19">
    <source>
        <dbReference type="EMBL" id="KTA99007.1"/>
    </source>
</evidence>
<dbReference type="GO" id="GO:0008270">
    <property type="term" value="F:zinc ion binding"/>
    <property type="evidence" value="ECO:0007669"/>
    <property type="project" value="UniProtKB-KW"/>
</dbReference>
<dbReference type="Proteomes" id="UP000054886">
    <property type="component" value="Unassembled WGS sequence"/>
</dbReference>
<dbReference type="GO" id="GO:0032777">
    <property type="term" value="C:piccolo histone acetyltransferase complex"/>
    <property type="evidence" value="ECO:0007669"/>
    <property type="project" value="EnsemblFungi"/>
</dbReference>
<name>A0A0W0CUZ7_CANGB</name>
<feature type="binding site" evidence="14">
    <location>
        <position position="236"/>
    </location>
    <ligand>
        <name>Zn(2+)</name>
        <dbReference type="ChEBI" id="CHEBI:29105"/>
        <label>2</label>
    </ligand>
</feature>
<evidence type="ECO:0000313" key="20">
    <source>
        <dbReference type="Proteomes" id="UP000054886"/>
    </source>
</evidence>
<feature type="compositionally biased region" description="Basic and acidic residues" evidence="17">
    <location>
        <begin position="166"/>
        <end position="180"/>
    </location>
</feature>
<dbReference type="Pfam" id="PF12998">
    <property type="entry name" value="ING"/>
    <property type="match status" value="1"/>
</dbReference>
<evidence type="ECO:0000259" key="18">
    <source>
        <dbReference type="PROSITE" id="PS50016"/>
    </source>
</evidence>
<feature type="site" description="Histone H3K4me3 binding" evidence="13">
    <location>
        <position position="232"/>
    </location>
</feature>
<comment type="subcellular location">
    <subcellularLocation>
        <location evidence="1 16">Nucleus</location>
    </subcellularLocation>
</comment>
<dbReference type="AlphaFoldDB" id="A0A0W0CUZ7"/>
<comment type="domain">
    <text evidence="16">The PHD-type zinc finger mediates the binding to H3K4me3.</text>
</comment>
<evidence type="ECO:0000256" key="9">
    <source>
        <dbReference type="ARBA" id="ARBA00023242"/>
    </source>
</evidence>
<dbReference type="SUPFAM" id="SSF57903">
    <property type="entry name" value="FYVE/PHD zinc finger"/>
    <property type="match status" value="1"/>
</dbReference>
<comment type="similarity">
    <text evidence="2 16">Belongs to the ING family.</text>
</comment>
<keyword evidence="11" id="KW-0131">Cell cycle</keyword>
<evidence type="ECO:0000256" key="17">
    <source>
        <dbReference type="SAM" id="MobiDB-lite"/>
    </source>
</evidence>
<protein>
    <recommendedName>
        <fullName evidence="16">Chromatin modification-related protein</fullName>
    </recommendedName>
</protein>
<accession>A0A0W0CUZ7</accession>